<dbReference type="EMBL" id="LMTR01000039">
    <property type="protein sequence ID" value="KWT70100.1"/>
    <property type="molecule type" value="Genomic_DNA"/>
</dbReference>
<keyword evidence="1" id="KW-1133">Transmembrane helix</keyword>
<name>A0A109BKE2_HYPSL</name>
<keyword evidence="3" id="KW-1185">Reference proteome</keyword>
<keyword evidence="1" id="KW-0472">Membrane</keyword>
<sequence length="279" mass="30415">MADVAVVDGAAPSVPVSNGQAHERTVYEATRGRKLAFCLVFILLLPFYLSLAPMLFWRLSQGVWTGTFGLLVLAAGFSAIMFLLLIEVMHSLRTRIELGPKSVKMTLPAGRGPTPIVQYRNFDIPYADIEAVETRREIYGGSVAPVLLQGARIILKDQSALRLGYINEANTDPCFPYPVIAEQIAHRAGLEVRNRGNVRRSVQKKFLGLNRDFISESEGEVSETEIAALNATHRRWVMRTIALLLGMVVVGIVLDIAFPPSSGLPPALTSVTKAIMGGG</sequence>
<reference evidence="2 3" key="1">
    <citation type="submission" date="2015-10" db="EMBL/GenBank/DDBJ databases">
        <title>Transcriptomic analysis of a linuron degrading triple-species bacterial consortium.</title>
        <authorList>
            <person name="Albers P."/>
        </authorList>
    </citation>
    <scope>NUCLEOTIDE SEQUENCE [LARGE SCALE GENOMIC DNA]</scope>
    <source>
        <strain evidence="2 3">WDL6</strain>
    </source>
</reference>
<dbReference type="AlphaFoldDB" id="A0A109BKE2"/>
<feature type="transmembrane region" description="Helical" evidence="1">
    <location>
        <begin position="35"/>
        <end position="57"/>
    </location>
</feature>
<accession>A0A109BKE2</accession>
<proteinExistence type="predicted"/>
<gene>
    <name evidence="2" type="ORF">APY04_1138</name>
</gene>
<feature type="transmembrane region" description="Helical" evidence="1">
    <location>
        <begin position="236"/>
        <end position="258"/>
    </location>
</feature>
<evidence type="ECO:0000313" key="2">
    <source>
        <dbReference type="EMBL" id="KWT70100.1"/>
    </source>
</evidence>
<feature type="transmembrane region" description="Helical" evidence="1">
    <location>
        <begin position="63"/>
        <end position="86"/>
    </location>
</feature>
<protein>
    <submittedName>
        <fullName evidence="2">Uncharacterized protein</fullName>
    </submittedName>
</protein>
<dbReference type="Proteomes" id="UP000059074">
    <property type="component" value="Unassembled WGS sequence"/>
</dbReference>
<evidence type="ECO:0000313" key="3">
    <source>
        <dbReference type="Proteomes" id="UP000059074"/>
    </source>
</evidence>
<keyword evidence="1" id="KW-0812">Transmembrane</keyword>
<dbReference type="OrthoDB" id="7931665at2"/>
<dbReference type="RefSeq" id="WP_157066637.1">
    <property type="nucleotide sequence ID" value="NZ_LMTR01000039.1"/>
</dbReference>
<dbReference type="PATRIC" id="fig|121290.4.peg.1651"/>
<comment type="caution">
    <text evidence="2">The sequence shown here is derived from an EMBL/GenBank/DDBJ whole genome shotgun (WGS) entry which is preliminary data.</text>
</comment>
<organism evidence="2 3">
    <name type="scientific">Hyphomicrobium sulfonivorans</name>
    <dbReference type="NCBI Taxonomy" id="121290"/>
    <lineage>
        <taxon>Bacteria</taxon>
        <taxon>Pseudomonadati</taxon>
        <taxon>Pseudomonadota</taxon>
        <taxon>Alphaproteobacteria</taxon>
        <taxon>Hyphomicrobiales</taxon>
        <taxon>Hyphomicrobiaceae</taxon>
        <taxon>Hyphomicrobium</taxon>
    </lineage>
</organism>
<evidence type="ECO:0000256" key="1">
    <source>
        <dbReference type="SAM" id="Phobius"/>
    </source>
</evidence>